<feature type="non-terminal residue" evidence="1">
    <location>
        <position position="1"/>
    </location>
</feature>
<accession>A0ABP0MSX5</accession>
<dbReference type="EMBL" id="CAXAMN010019480">
    <property type="protein sequence ID" value="CAK9054411.1"/>
    <property type="molecule type" value="Genomic_DNA"/>
</dbReference>
<gene>
    <name evidence="1" type="ORF">CCMP2556_LOCUS27208</name>
</gene>
<evidence type="ECO:0000313" key="1">
    <source>
        <dbReference type="EMBL" id="CAK9054411.1"/>
    </source>
</evidence>
<protein>
    <submittedName>
        <fullName evidence="1">Uncharacterized protein</fullName>
    </submittedName>
</protein>
<keyword evidence="2" id="KW-1185">Reference proteome</keyword>
<organism evidence="1 2">
    <name type="scientific">Durusdinium trenchii</name>
    <dbReference type="NCBI Taxonomy" id="1381693"/>
    <lineage>
        <taxon>Eukaryota</taxon>
        <taxon>Sar</taxon>
        <taxon>Alveolata</taxon>
        <taxon>Dinophyceae</taxon>
        <taxon>Suessiales</taxon>
        <taxon>Symbiodiniaceae</taxon>
        <taxon>Durusdinium</taxon>
    </lineage>
</organism>
<dbReference type="Proteomes" id="UP001642484">
    <property type="component" value="Unassembled WGS sequence"/>
</dbReference>
<proteinExistence type="predicted"/>
<evidence type="ECO:0000313" key="2">
    <source>
        <dbReference type="Proteomes" id="UP001642484"/>
    </source>
</evidence>
<name>A0ABP0MSX5_9DINO</name>
<comment type="caution">
    <text evidence="1">The sequence shown here is derived from an EMBL/GenBank/DDBJ whole genome shotgun (WGS) entry which is preliminary data.</text>
</comment>
<sequence length="273" mass="31047">KEGRMEGWKEGRMEGRMDGWMSYNELIQLQLQIGGLVQLLRRRCRWILSFDVGDDPECEFLDLRAAIALSRQERLCSFYLHKDPRRDLEDVLEAFRKSKEPFLHLGVLYSDETGQRDQVGEIFHVRMRLLDHAIPVQPLVQREEVLLSERGIFSVNRVIPATVQGSVVELHAMPEDYVMSSQTSSSEGSPLKPRSELGGICCECCHEGHDCKLCGSFPNTHTVNQFFTPTVWANFCRLGREMAAPAIAELTRAQMHESRARVAARASTAARGW</sequence>
<reference evidence="1 2" key="1">
    <citation type="submission" date="2024-02" db="EMBL/GenBank/DDBJ databases">
        <authorList>
            <person name="Chen Y."/>
            <person name="Shah S."/>
            <person name="Dougan E. K."/>
            <person name="Thang M."/>
            <person name="Chan C."/>
        </authorList>
    </citation>
    <scope>NUCLEOTIDE SEQUENCE [LARGE SCALE GENOMIC DNA]</scope>
</reference>